<protein>
    <submittedName>
        <fullName evidence="1">Uncharacterized protein</fullName>
    </submittedName>
</protein>
<keyword evidence="2" id="KW-1185">Reference proteome</keyword>
<evidence type="ECO:0000313" key="1">
    <source>
        <dbReference type="EnsemblPlants" id="KQK93765"/>
    </source>
</evidence>
<sequence length="31" mass="3409">MPIEYHVDPVHNVIIVSNGCCNVNCINNVTP</sequence>
<proteinExistence type="predicted"/>
<reference evidence="2" key="1">
    <citation type="journal article" date="2012" name="Nat. Biotechnol.">
        <title>Reference genome sequence of the model plant Setaria.</title>
        <authorList>
            <person name="Bennetzen J.L."/>
            <person name="Schmutz J."/>
            <person name="Wang H."/>
            <person name="Percifield R."/>
            <person name="Hawkins J."/>
            <person name="Pontaroli A.C."/>
            <person name="Estep M."/>
            <person name="Feng L."/>
            <person name="Vaughn J.N."/>
            <person name="Grimwood J."/>
            <person name="Jenkins J."/>
            <person name="Barry K."/>
            <person name="Lindquist E."/>
            <person name="Hellsten U."/>
            <person name="Deshpande S."/>
            <person name="Wang X."/>
            <person name="Wu X."/>
            <person name="Mitros T."/>
            <person name="Triplett J."/>
            <person name="Yang X."/>
            <person name="Ye C.Y."/>
            <person name="Mauro-Herrera M."/>
            <person name="Wang L."/>
            <person name="Li P."/>
            <person name="Sharma M."/>
            <person name="Sharma R."/>
            <person name="Ronald P.C."/>
            <person name="Panaud O."/>
            <person name="Kellogg E.A."/>
            <person name="Brutnell T.P."/>
            <person name="Doust A.N."/>
            <person name="Tuskan G.A."/>
            <person name="Rokhsar D."/>
            <person name="Devos K.M."/>
        </authorList>
    </citation>
    <scope>NUCLEOTIDE SEQUENCE [LARGE SCALE GENOMIC DNA]</scope>
    <source>
        <strain evidence="2">cv. Yugu1</strain>
    </source>
</reference>
<evidence type="ECO:0000313" key="2">
    <source>
        <dbReference type="Proteomes" id="UP000004995"/>
    </source>
</evidence>
<dbReference type="InParanoid" id="K3ZPJ4"/>
<dbReference type="Proteomes" id="UP000004995">
    <property type="component" value="Unassembled WGS sequence"/>
</dbReference>
<name>K3ZPJ4_SETIT</name>
<dbReference type="HOGENOM" id="CLU_3400124_0_0_1"/>
<reference evidence="1" key="2">
    <citation type="submission" date="2018-08" db="UniProtKB">
        <authorList>
            <consortium name="EnsemblPlants"/>
        </authorList>
    </citation>
    <scope>IDENTIFICATION</scope>
    <source>
        <strain evidence="1">Yugu1</strain>
    </source>
</reference>
<dbReference type="AlphaFoldDB" id="K3ZPJ4"/>
<dbReference type="EMBL" id="AGNK02004657">
    <property type="status" value="NOT_ANNOTATED_CDS"/>
    <property type="molecule type" value="Genomic_DNA"/>
</dbReference>
<accession>K3ZPJ4</accession>
<dbReference type="EnsemblPlants" id="KQK93765">
    <property type="protein sequence ID" value="KQK93765"/>
    <property type="gene ID" value="SETIT_028524mg"/>
</dbReference>
<dbReference type="Gramene" id="KQK93765">
    <property type="protein sequence ID" value="KQK93765"/>
    <property type="gene ID" value="SETIT_028524mg"/>
</dbReference>
<organism evidence="1 2">
    <name type="scientific">Setaria italica</name>
    <name type="common">Foxtail millet</name>
    <name type="synonym">Panicum italicum</name>
    <dbReference type="NCBI Taxonomy" id="4555"/>
    <lineage>
        <taxon>Eukaryota</taxon>
        <taxon>Viridiplantae</taxon>
        <taxon>Streptophyta</taxon>
        <taxon>Embryophyta</taxon>
        <taxon>Tracheophyta</taxon>
        <taxon>Spermatophyta</taxon>
        <taxon>Magnoliopsida</taxon>
        <taxon>Liliopsida</taxon>
        <taxon>Poales</taxon>
        <taxon>Poaceae</taxon>
        <taxon>PACMAD clade</taxon>
        <taxon>Panicoideae</taxon>
        <taxon>Panicodae</taxon>
        <taxon>Paniceae</taxon>
        <taxon>Cenchrinae</taxon>
        <taxon>Setaria</taxon>
    </lineage>
</organism>